<dbReference type="Proteomes" id="UP001454086">
    <property type="component" value="Unassembled WGS sequence"/>
</dbReference>
<dbReference type="NCBIfam" id="TIGR00167">
    <property type="entry name" value="cbbA"/>
    <property type="match status" value="1"/>
</dbReference>
<sequence>MSLVTMASILRNAMQGNYAVPAFDALEKDSVDAIIKAAEAVDRPVILMVPEAGLPLINMEQFFQYMVESAKRARIPVALELDHGKCYETIVKAIHYGFTGVMIDGSELSYEDNAALTRRVVEVAHAAGVSVEAEIGHVAGGEGNMEEGSEVDVSMYTDPDSARHFAMDTQVDALAIAFGTVHGIYKGTPKLDLGRLSEIRRQVSIPLVMHGGSGVSDEEFQKAVAAGINKVNFFTEISMSAAIRAAEFCKERNYRLHYAEMVFAAQKKIEEITGHYLELLK</sequence>
<dbReference type="RefSeq" id="WP_008720868.1">
    <property type="nucleotide sequence ID" value="NZ_JBBMFM010000155.1"/>
</dbReference>
<dbReference type="PIRSF" id="PIRSF001359">
    <property type="entry name" value="F_bP_aldolase_II"/>
    <property type="match status" value="1"/>
</dbReference>
<dbReference type="EMBL" id="JBBMFM010000155">
    <property type="protein sequence ID" value="MEQ2428156.1"/>
    <property type="molecule type" value="Genomic_DNA"/>
</dbReference>
<evidence type="ECO:0000313" key="3">
    <source>
        <dbReference type="Proteomes" id="UP001454086"/>
    </source>
</evidence>
<accession>A0ABV1DCR2</accession>
<evidence type="ECO:0000256" key="1">
    <source>
        <dbReference type="ARBA" id="ARBA00001947"/>
    </source>
</evidence>
<proteinExistence type="predicted"/>
<dbReference type="PANTHER" id="PTHR30304:SF0">
    <property type="entry name" value="D-TAGATOSE-1,6-BISPHOSPHATE ALDOLASE SUBUNIT GATY-RELATED"/>
    <property type="match status" value="1"/>
</dbReference>
<dbReference type="CDD" id="cd00947">
    <property type="entry name" value="TBP_aldolase_IIB"/>
    <property type="match status" value="1"/>
</dbReference>
<name>A0ABV1DCR2_9FIRM</name>
<dbReference type="InterPro" id="IPR050246">
    <property type="entry name" value="Class_II_FBP_aldolase"/>
</dbReference>
<comment type="caution">
    <text evidence="2">The sequence shown here is derived from an EMBL/GenBank/DDBJ whole genome shotgun (WGS) entry which is preliminary data.</text>
</comment>
<keyword evidence="3" id="KW-1185">Reference proteome</keyword>
<dbReference type="Pfam" id="PF01116">
    <property type="entry name" value="F_bP_aldolase"/>
    <property type="match status" value="1"/>
</dbReference>
<comment type="cofactor">
    <cofactor evidence="1">
        <name>Zn(2+)</name>
        <dbReference type="ChEBI" id="CHEBI:29105"/>
    </cofactor>
</comment>
<organism evidence="2 3">
    <name type="scientific">Enterocloster hominis</name>
    <name type="common">ex Hitch et al. 2024</name>
    <dbReference type="NCBI Taxonomy" id="1917870"/>
    <lineage>
        <taxon>Bacteria</taxon>
        <taxon>Bacillati</taxon>
        <taxon>Bacillota</taxon>
        <taxon>Clostridia</taxon>
        <taxon>Lachnospirales</taxon>
        <taxon>Lachnospiraceae</taxon>
        <taxon>Enterocloster</taxon>
    </lineage>
</organism>
<dbReference type="SUPFAM" id="SSF51569">
    <property type="entry name" value="Aldolase"/>
    <property type="match status" value="1"/>
</dbReference>
<protein>
    <submittedName>
        <fullName evidence="2">Class II fructose-bisphosphate aldolase</fullName>
    </submittedName>
</protein>
<dbReference type="Gene3D" id="3.20.20.70">
    <property type="entry name" value="Aldolase class I"/>
    <property type="match status" value="1"/>
</dbReference>
<reference evidence="2 3" key="1">
    <citation type="submission" date="2024-03" db="EMBL/GenBank/DDBJ databases">
        <title>Human intestinal bacterial collection.</title>
        <authorList>
            <person name="Pauvert C."/>
            <person name="Hitch T.C.A."/>
            <person name="Clavel T."/>
        </authorList>
    </citation>
    <scope>NUCLEOTIDE SEQUENCE [LARGE SCALE GENOMIC DNA]</scope>
    <source>
        <strain evidence="2 3">CLA-SR-H021</strain>
    </source>
</reference>
<dbReference type="PANTHER" id="PTHR30304">
    <property type="entry name" value="D-TAGATOSE-1,6-BISPHOSPHATE ALDOLASE"/>
    <property type="match status" value="1"/>
</dbReference>
<gene>
    <name evidence="2" type="ORF">WMQ36_24655</name>
</gene>
<evidence type="ECO:0000313" key="2">
    <source>
        <dbReference type="EMBL" id="MEQ2428156.1"/>
    </source>
</evidence>
<dbReference type="InterPro" id="IPR000771">
    <property type="entry name" value="FBA_II"/>
</dbReference>
<dbReference type="InterPro" id="IPR013785">
    <property type="entry name" value="Aldolase_TIM"/>
</dbReference>